<dbReference type="InterPro" id="IPR011333">
    <property type="entry name" value="SKP1/BTB/POZ_sf"/>
</dbReference>
<keyword evidence="4" id="KW-1185">Reference proteome</keyword>
<evidence type="ECO:0000313" key="3">
    <source>
        <dbReference type="EMBL" id="PMD29608.1"/>
    </source>
</evidence>
<proteinExistence type="predicted"/>
<dbReference type="OrthoDB" id="1022638at2759"/>
<dbReference type="Proteomes" id="UP000235786">
    <property type="component" value="Unassembled WGS sequence"/>
</dbReference>
<dbReference type="EMBL" id="KZ613973">
    <property type="protein sequence ID" value="PMD29608.1"/>
    <property type="molecule type" value="Genomic_DNA"/>
</dbReference>
<dbReference type="PROSITE" id="PS50097">
    <property type="entry name" value="BTB"/>
    <property type="match status" value="1"/>
</dbReference>
<dbReference type="InterPro" id="IPR000210">
    <property type="entry name" value="BTB/POZ_dom"/>
</dbReference>
<feature type="compositionally biased region" description="Polar residues" evidence="1">
    <location>
        <begin position="53"/>
        <end position="65"/>
    </location>
</feature>
<sequence length="331" mass="37611">MATRKSDEGANGNQPQMGHKRKWRQDHGGDDEYFEAYSPKKRSTSTPDAFKIESTQPSTPNTEISTPKRRGRKPGTKMPPKLKDKEKSACRCFTPHNSSYCCQWESKFREYCDMSGKIISISEMITVFVGETKETFAVHKTLLMLHSGLIRQYLSDGQGEDGKLTLPNIKPAMFADFVCWMYNGTYLQDAEEAKLEEEDACTQLWAIGALLIAPGFQNFCMDDYQTWCQKNPQSWPSATGIELIYNLATKGSLFRKFAAHSVHCKPPLEGCQEGSREHMVWSDLLERCSELVKDMALMGKAWNGTVAWDDVNRFHYMVEEVPSMSVGRISY</sequence>
<feature type="region of interest" description="Disordered" evidence="1">
    <location>
        <begin position="1"/>
        <end position="84"/>
    </location>
</feature>
<name>A0A2J6QTL0_HYAVF</name>
<evidence type="ECO:0000313" key="4">
    <source>
        <dbReference type="Proteomes" id="UP000235786"/>
    </source>
</evidence>
<dbReference type="AlphaFoldDB" id="A0A2J6QTL0"/>
<reference evidence="3 4" key="1">
    <citation type="submission" date="2016-04" db="EMBL/GenBank/DDBJ databases">
        <title>A degradative enzymes factory behind the ericoid mycorrhizal symbiosis.</title>
        <authorList>
            <consortium name="DOE Joint Genome Institute"/>
            <person name="Martino E."/>
            <person name="Morin E."/>
            <person name="Grelet G."/>
            <person name="Kuo A."/>
            <person name="Kohler A."/>
            <person name="Daghino S."/>
            <person name="Barry K."/>
            <person name="Choi C."/>
            <person name="Cichocki N."/>
            <person name="Clum A."/>
            <person name="Copeland A."/>
            <person name="Hainaut M."/>
            <person name="Haridas S."/>
            <person name="Labutti K."/>
            <person name="Lindquist E."/>
            <person name="Lipzen A."/>
            <person name="Khouja H.-R."/>
            <person name="Murat C."/>
            <person name="Ohm R."/>
            <person name="Olson A."/>
            <person name="Spatafora J."/>
            <person name="Veneault-Fourrey C."/>
            <person name="Henrissat B."/>
            <person name="Grigoriev I."/>
            <person name="Martin F."/>
            <person name="Perotto S."/>
        </authorList>
    </citation>
    <scope>NUCLEOTIDE SEQUENCE [LARGE SCALE GENOMIC DNA]</scope>
    <source>
        <strain evidence="3 4">F</strain>
    </source>
</reference>
<protein>
    <recommendedName>
        <fullName evidence="2">BTB domain-containing protein</fullName>
    </recommendedName>
</protein>
<dbReference type="PANTHER" id="PTHR47843:SF2">
    <property type="entry name" value="BTB DOMAIN-CONTAINING PROTEIN"/>
    <property type="match status" value="1"/>
</dbReference>
<dbReference type="Pfam" id="PF00651">
    <property type="entry name" value="BTB"/>
    <property type="match status" value="1"/>
</dbReference>
<dbReference type="SUPFAM" id="SSF54695">
    <property type="entry name" value="POZ domain"/>
    <property type="match status" value="1"/>
</dbReference>
<gene>
    <name evidence="3" type="ORF">L207DRAFT_615816</name>
</gene>
<dbReference type="Gene3D" id="3.30.710.10">
    <property type="entry name" value="Potassium Channel Kv1.1, Chain A"/>
    <property type="match status" value="1"/>
</dbReference>
<accession>A0A2J6QTL0</accession>
<evidence type="ECO:0000259" key="2">
    <source>
        <dbReference type="PROSITE" id="PS50097"/>
    </source>
</evidence>
<organism evidence="3 4">
    <name type="scientific">Hyaloscypha variabilis (strain UAMH 11265 / GT02V1 / F)</name>
    <name type="common">Meliniomyces variabilis</name>
    <dbReference type="NCBI Taxonomy" id="1149755"/>
    <lineage>
        <taxon>Eukaryota</taxon>
        <taxon>Fungi</taxon>
        <taxon>Dikarya</taxon>
        <taxon>Ascomycota</taxon>
        <taxon>Pezizomycotina</taxon>
        <taxon>Leotiomycetes</taxon>
        <taxon>Helotiales</taxon>
        <taxon>Hyaloscyphaceae</taxon>
        <taxon>Hyaloscypha</taxon>
        <taxon>Hyaloscypha variabilis</taxon>
    </lineage>
</organism>
<dbReference type="PANTHER" id="PTHR47843">
    <property type="entry name" value="BTB DOMAIN-CONTAINING PROTEIN-RELATED"/>
    <property type="match status" value="1"/>
</dbReference>
<feature type="domain" description="BTB" evidence="2">
    <location>
        <begin position="123"/>
        <end position="190"/>
    </location>
</feature>
<evidence type="ECO:0000256" key="1">
    <source>
        <dbReference type="SAM" id="MobiDB-lite"/>
    </source>
</evidence>